<dbReference type="Pfam" id="PF07992">
    <property type="entry name" value="Pyr_redox_2"/>
    <property type="match status" value="1"/>
</dbReference>
<dbReference type="InterPro" id="IPR050260">
    <property type="entry name" value="FAD-bd_OxRdtase"/>
</dbReference>
<dbReference type="PANTHER" id="PTHR43429:SF3">
    <property type="entry name" value="NITRITE REDUCTASE [NAD(P)H]"/>
    <property type="match status" value="1"/>
</dbReference>
<comment type="cofactor">
    <cofactor evidence="1">
        <name>FAD</name>
        <dbReference type="ChEBI" id="CHEBI:57692"/>
    </cofactor>
</comment>
<accession>A0A2M8EPE8</accession>
<evidence type="ECO:0000259" key="5">
    <source>
        <dbReference type="Pfam" id="PF18267"/>
    </source>
</evidence>
<dbReference type="GO" id="GO:0016491">
    <property type="term" value="F:oxidoreductase activity"/>
    <property type="evidence" value="ECO:0007669"/>
    <property type="project" value="InterPro"/>
</dbReference>
<evidence type="ECO:0000313" key="6">
    <source>
        <dbReference type="EMBL" id="PJC24547.1"/>
    </source>
</evidence>
<dbReference type="Gene3D" id="3.50.50.60">
    <property type="entry name" value="FAD/NAD(P)-binding domain"/>
    <property type="match status" value="2"/>
</dbReference>
<sequence>MNSRKLSWAPSLAQLWQLQLLMKLEINCIRRRSMKIIIIGGGIAGTTAAEEIRKQDSATQITIIDRENYPCYSRVLLMPYVNDKVEREKMILKKPEWYTQKNIELMSDVEVTKIDSKNKFVETSEGRELPYDKLLITAGLNVRYTPEDKRGVVYFKTLDDADQLKSLIKEAIAQKKNKAVIYGGGFIAMDYLAIFDHYKFDTTVLMRSGGFWSKVLSAHAQQVLKDQTELKGIKIINDVREIELIGETELTGVCALGQEFETSILGVGIGLDPDKAVLSAAGIEVGAGIICDKYLQTNVEDIYAAGDIAEYDDATIGRHIRYGNWTNAIMQGKAVALNMVGEKIGFSMVSSYATNLLGKEIVFIGDVDRTAADEVVQEVADKQNSTELFIRNKKIVGAVIIGDVSKRTEITKRIQNREAVSY</sequence>
<feature type="domain" description="FAD/NAD(P)-binding" evidence="4">
    <location>
        <begin position="34"/>
        <end position="332"/>
    </location>
</feature>
<evidence type="ECO:0000256" key="3">
    <source>
        <dbReference type="ARBA" id="ARBA00022827"/>
    </source>
</evidence>
<dbReference type="PANTHER" id="PTHR43429">
    <property type="entry name" value="PYRIDINE NUCLEOTIDE-DISULFIDE OXIDOREDUCTASE DOMAIN-CONTAINING"/>
    <property type="match status" value="1"/>
</dbReference>
<keyword evidence="2" id="KW-0285">Flavoprotein</keyword>
<evidence type="ECO:0008006" key="8">
    <source>
        <dbReference type="Google" id="ProtNLM"/>
    </source>
</evidence>
<protein>
    <recommendedName>
        <fullName evidence="8">FAD/NAD(P)-binding domain-containing protein</fullName>
    </recommendedName>
</protein>
<dbReference type="InterPro" id="IPR016156">
    <property type="entry name" value="FAD/NAD-linked_Rdtase_dimer_sf"/>
</dbReference>
<dbReference type="AlphaFoldDB" id="A0A2M8EPE8"/>
<dbReference type="SUPFAM" id="SSF51905">
    <property type="entry name" value="FAD/NAD(P)-binding domain"/>
    <property type="match status" value="2"/>
</dbReference>
<dbReference type="InterPro" id="IPR036188">
    <property type="entry name" value="FAD/NAD-bd_sf"/>
</dbReference>
<dbReference type="InterPro" id="IPR041575">
    <property type="entry name" value="Rubredoxin_C"/>
</dbReference>
<evidence type="ECO:0000313" key="7">
    <source>
        <dbReference type="Proteomes" id="UP000230251"/>
    </source>
</evidence>
<dbReference type="Gene3D" id="3.30.390.30">
    <property type="match status" value="1"/>
</dbReference>
<proteinExistence type="predicted"/>
<evidence type="ECO:0000259" key="4">
    <source>
        <dbReference type="Pfam" id="PF07992"/>
    </source>
</evidence>
<dbReference type="InterPro" id="IPR023753">
    <property type="entry name" value="FAD/NAD-binding_dom"/>
</dbReference>
<reference evidence="7" key="1">
    <citation type="submission" date="2017-09" db="EMBL/GenBank/DDBJ databases">
        <title>Depth-based differentiation of microbial function through sediment-hosted aquifers and enrichment of novel symbionts in the deep terrestrial subsurface.</title>
        <authorList>
            <person name="Probst A.J."/>
            <person name="Ladd B."/>
            <person name="Jarett J.K."/>
            <person name="Geller-Mcgrath D.E."/>
            <person name="Sieber C.M.K."/>
            <person name="Emerson J.B."/>
            <person name="Anantharaman K."/>
            <person name="Thomas B.C."/>
            <person name="Malmstrom R."/>
            <person name="Stieglmeier M."/>
            <person name="Klingl A."/>
            <person name="Woyke T."/>
            <person name="Ryan C.M."/>
            <person name="Banfield J.F."/>
        </authorList>
    </citation>
    <scope>NUCLEOTIDE SEQUENCE [LARGE SCALE GENOMIC DNA]</scope>
</reference>
<evidence type="ECO:0000256" key="1">
    <source>
        <dbReference type="ARBA" id="ARBA00001974"/>
    </source>
</evidence>
<dbReference type="PRINTS" id="PR00368">
    <property type="entry name" value="FADPNR"/>
</dbReference>
<comment type="caution">
    <text evidence="6">The sequence shown here is derived from an EMBL/GenBank/DDBJ whole genome shotgun (WGS) entry which is preliminary data.</text>
</comment>
<evidence type="ECO:0000256" key="2">
    <source>
        <dbReference type="ARBA" id="ARBA00022630"/>
    </source>
</evidence>
<dbReference type="EMBL" id="PFSI01000035">
    <property type="protein sequence ID" value="PJC24547.1"/>
    <property type="molecule type" value="Genomic_DNA"/>
</dbReference>
<dbReference type="Pfam" id="PF18267">
    <property type="entry name" value="Rubredoxin_C"/>
    <property type="match status" value="1"/>
</dbReference>
<dbReference type="Proteomes" id="UP000230251">
    <property type="component" value="Unassembled WGS sequence"/>
</dbReference>
<organism evidence="6 7">
    <name type="scientific">Candidatus Uhrbacteria bacterium CG_4_9_14_0_2_um_filter_41_50</name>
    <dbReference type="NCBI Taxonomy" id="1975031"/>
    <lineage>
        <taxon>Bacteria</taxon>
        <taxon>Candidatus Uhriibacteriota</taxon>
    </lineage>
</organism>
<keyword evidence="3" id="KW-0274">FAD</keyword>
<gene>
    <name evidence="6" type="ORF">CO057_02330</name>
</gene>
<dbReference type="PRINTS" id="PR00411">
    <property type="entry name" value="PNDRDTASEI"/>
</dbReference>
<name>A0A2M8EPE8_9BACT</name>
<feature type="domain" description="NADH-rubredoxin oxidoreductase C-terminal" evidence="5">
    <location>
        <begin position="357"/>
        <end position="417"/>
    </location>
</feature>